<feature type="domain" description="Secretion system C-terminal sorting" evidence="2">
    <location>
        <begin position="154"/>
        <end position="225"/>
    </location>
</feature>
<sequence>MKKIYLLLFVVFFQNIILSQIGGCFDGISTITFSPIEETNDIRMTIESQSCDVHYMIDSNISSNNSEHIINVCYLNTGLNLQTSITNNLILSNINISGEQNITLNSSFHFGNEANCSSPIISSDTFNFVLSTPMIASRQFILSNSVFDEKKISLYPNPNNGVFNIELPSQIDNAQLNIFDISGKKIYSNENYSSDDTIQINHLAKGLYLVKVIVNDTSQIVKFLVN</sequence>
<dbReference type="AlphaFoldDB" id="A0A4V3CSI1"/>
<comment type="caution">
    <text evidence="3">The sequence shown here is derived from an EMBL/GenBank/DDBJ whole genome shotgun (WGS) entry which is preliminary data.</text>
</comment>
<accession>A0A4V3CSI1</accession>
<keyword evidence="4" id="KW-1185">Reference proteome</keyword>
<dbReference type="Pfam" id="PF18962">
    <property type="entry name" value="Por_Secre_tail"/>
    <property type="match status" value="1"/>
</dbReference>
<evidence type="ECO:0000313" key="4">
    <source>
        <dbReference type="Proteomes" id="UP000295260"/>
    </source>
</evidence>
<reference evidence="3 4" key="1">
    <citation type="submission" date="2019-03" db="EMBL/GenBank/DDBJ databases">
        <title>Genomic Encyclopedia of Archaeal and Bacterial Type Strains, Phase II (KMG-II): from individual species to whole genera.</title>
        <authorList>
            <person name="Goeker M."/>
        </authorList>
    </citation>
    <scope>NUCLEOTIDE SEQUENCE [LARGE SCALE GENOMIC DNA]</scope>
    <source>
        <strain evidence="3 4">DSM 25687</strain>
    </source>
</reference>
<dbReference type="RefSeq" id="WP_133531653.1">
    <property type="nucleotide sequence ID" value="NZ_SNXR01000011.1"/>
</dbReference>
<dbReference type="Proteomes" id="UP000295260">
    <property type="component" value="Unassembled WGS sequence"/>
</dbReference>
<dbReference type="NCBIfam" id="TIGR04183">
    <property type="entry name" value="Por_Secre_tail"/>
    <property type="match status" value="1"/>
</dbReference>
<evidence type="ECO:0000313" key="3">
    <source>
        <dbReference type="EMBL" id="TDP60682.1"/>
    </source>
</evidence>
<proteinExistence type="predicted"/>
<organism evidence="3 4">
    <name type="scientific">Flavobacterium dankookense</name>
    <dbReference type="NCBI Taxonomy" id="706186"/>
    <lineage>
        <taxon>Bacteria</taxon>
        <taxon>Pseudomonadati</taxon>
        <taxon>Bacteroidota</taxon>
        <taxon>Flavobacteriia</taxon>
        <taxon>Flavobacteriales</taxon>
        <taxon>Flavobacteriaceae</taxon>
        <taxon>Flavobacterium</taxon>
    </lineage>
</organism>
<name>A0A4V3CSI1_9FLAO</name>
<keyword evidence="1" id="KW-0732">Signal</keyword>
<gene>
    <name evidence="3" type="ORF">BC748_0278</name>
</gene>
<dbReference type="OrthoDB" id="1305741at2"/>
<evidence type="ECO:0000256" key="1">
    <source>
        <dbReference type="ARBA" id="ARBA00022729"/>
    </source>
</evidence>
<dbReference type="InterPro" id="IPR026444">
    <property type="entry name" value="Secre_tail"/>
</dbReference>
<evidence type="ECO:0000259" key="2">
    <source>
        <dbReference type="Pfam" id="PF18962"/>
    </source>
</evidence>
<dbReference type="EMBL" id="SNXR01000011">
    <property type="protein sequence ID" value="TDP60682.1"/>
    <property type="molecule type" value="Genomic_DNA"/>
</dbReference>
<protein>
    <submittedName>
        <fullName evidence="3">Putative secreted protein (Por secretion system target)</fullName>
    </submittedName>
</protein>